<proteinExistence type="predicted"/>
<keyword evidence="2" id="KW-1185">Reference proteome</keyword>
<reference evidence="1" key="1">
    <citation type="journal article" date="2021" name="Genome Biol. Evol.">
        <title>A High-Quality Reference Genome for a Parasitic Bivalve with Doubly Uniparental Inheritance (Bivalvia: Unionida).</title>
        <authorList>
            <person name="Smith C.H."/>
        </authorList>
    </citation>
    <scope>NUCLEOTIDE SEQUENCE</scope>
    <source>
        <strain evidence="1">CHS0354</strain>
    </source>
</reference>
<sequence length="55" mass="6177">MSNGFLIVLPINASLLKFKDTSKPVPSTNPLSYYELDVPNSSCELFRRVNKSMIT</sequence>
<name>A0AAE0S8C4_9BIVA</name>
<feature type="non-terminal residue" evidence="1">
    <location>
        <position position="55"/>
    </location>
</feature>
<gene>
    <name evidence="1" type="ORF">CHS0354_026700</name>
</gene>
<evidence type="ECO:0000313" key="1">
    <source>
        <dbReference type="EMBL" id="KAK3586984.1"/>
    </source>
</evidence>
<evidence type="ECO:0000313" key="2">
    <source>
        <dbReference type="Proteomes" id="UP001195483"/>
    </source>
</evidence>
<organism evidence="1 2">
    <name type="scientific">Potamilus streckersoni</name>
    <dbReference type="NCBI Taxonomy" id="2493646"/>
    <lineage>
        <taxon>Eukaryota</taxon>
        <taxon>Metazoa</taxon>
        <taxon>Spiralia</taxon>
        <taxon>Lophotrochozoa</taxon>
        <taxon>Mollusca</taxon>
        <taxon>Bivalvia</taxon>
        <taxon>Autobranchia</taxon>
        <taxon>Heteroconchia</taxon>
        <taxon>Palaeoheterodonta</taxon>
        <taxon>Unionida</taxon>
        <taxon>Unionoidea</taxon>
        <taxon>Unionidae</taxon>
        <taxon>Ambleminae</taxon>
        <taxon>Lampsilini</taxon>
        <taxon>Potamilus</taxon>
    </lineage>
</organism>
<dbReference type="AlphaFoldDB" id="A0AAE0S8C4"/>
<dbReference type="EMBL" id="JAEAOA010001593">
    <property type="protein sequence ID" value="KAK3586984.1"/>
    <property type="molecule type" value="Genomic_DNA"/>
</dbReference>
<protein>
    <submittedName>
        <fullName evidence="1">Uncharacterized protein</fullName>
    </submittedName>
</protein>
<accession>A0AAE0S8C4</accession>
<reference evidence="1" key="2">
    <citation type="journal article" date="2021" name="Genome Biol. Evol.">
        <title>Developing a high-quality reference genome for a parasitic bivalve with doubly uniparental inheritance (Bivalvia: Unionida).</title>
        <authorList>
            <person name="Smith C.H."/>
        </authorList>
    </citation>
    <scope>NUCLEOTIDE SEQUENCE</scope>
    <source>
        <strain evidence="1">CHS0354</strain>
        <tissue evidence="1">Mantle</tissue>
    </source>
</reference>
<comment type="caution">
    <text evidence="1">The sequence shown here is derived from an EMBL/GenBank/DDBJ whole genome shotgun (WGS) entry which is preliminary data.</text>
</comment>
<reference evidence="1" key="3">
    <citation type="submission" date="2023-05" db="EMBL/GenBank/DDBJ databases">
        <authorList>
            <person name="Smith C.H."/>
        </authorList>
    </citation>
    <scope>NUCLEOTIDE SEQUENCE</scope>
    <source>
        <strain evidence="1">CHS0354</strain>
        <tissue evidence="1">Mantle</tissue>
    </source>
</reference>
<dbReference type="Proteomes" id="UP001195483">
    <property type="component" value="Unassembled WGS sequence"/>
</dbReference>